<evidence type="ECO:0000313" key="2">
    <source>
        <dbReference type="EMBL" id="ETW01941.1"/>
    </source>
</evidence>
<reference evidence="2" key="1">
    <citation type="submission" date="2013-12" db="EMBL/GenBank/DDBJ databases">
        <title>The Genome Sequence of Aphanomyces invadans NJM9701.</title>
        <authorList>
            <consortium name="The Broad Institute Genomics Platform"/>
            <person name="Russ C."/>
            <person name="Tyler B."/>
            <person name="van West P."/>
            <person name="Dieguez-Uribeondo J."/>
            <person name="Young S.K."/>
            <person name="Zeng Q."/>
            <person name="Gargeya S."/>
            <person name="Fitzgerald M."/>
            <person name="Abouelleil A."/>
            <person name="Alvarado L."/>
            <person name="Chapman S.B."/>
            <person name="Gainer-Dewar J."/>
            <person name="Goldberg J."/>
            <person name="Griggs A."/>
            <person name="Gujja S."/>
            <person name="Hansen M."/>
            <person name="Howarth C."/>
            <person name="Imamovic A."/>
            <person name="Ireland A."/>
            <person name="Larimer J."/>
            <person name="McCowan C."/>
            <person name="Murphy C."/>
            <person name="Pearson M."/>
            <person name="Poon T.W."/>
            <person name="Priest M."/>
            <person name="Roberts A."/>
            <person name="Saif S."/>
            <person name="Shea T."/>
            <person name="Sykes S."/>
            <person name="Wortman J."/>
            <person name="Nusbaum C."/>
            <person name="Birren B."/>
        </authorList>
    </citation>
    <scope>NUCLEOTIDE SEQUENCE [LARGE SCALE GENOMIC DNA]</scope>
    <source>
        <strain evidence="2">NJM9701</strain>
    </source>
</reference>
<proteinExistence type="predicted"/>
<dbReference type="STRING" id="157072.A0A024U6B3"/>
<name>A0A024U6B3_9STRA</name>
<dbReference type="eggNOG" id="ENOG502S3GC">
    <property type="taxonomic scope" value="Eukaryota"/>
</dbReference>
<accession>A0A024U6B3</accession>
<keyword evidence="1" id="KW-0472">Membrane</keyword>
<sequence>MCSKDNLTSGMAAVAVTECTIALLLLCIGAGLSESTKYHMALGSQVRSVGGGLVFLAFMYPMVAGTGYVGAKYHNKFLLLVHVSGLVGLAVMQTSIAGSGLILASPDYPYDFQELCLTNNFLNNDTQRALCQPYFLSDTFGGLRLAWQTFYIETLADQTAGSSMQKLQDANVCCGLGPPRHCQNDTRPFPSNRPSTNWPTQQTCPTTPKYAGDYMPTPLCYAGGSCSFDYPIGSCGMSGAGLFAKGCASALHQSMATTVIGLCITVQALLFFTVLFGCSTVCLLFKRKDEDVLPTGMQITIRPKETKIYCSREIAQMEKDF</sequence>
<dbReference type="OrthoDB" id="62814at2759"/>
<dbReference type="GeneID" id="20083528"/>
<feature type="transmembrane region" description="Helical" evidence="1">
    <location>
        <begin position="259"/>
        <end position="285"/>
    </location>
</feature>
<protein>
    <recommendedName>
        <fullName evidence="3">Tetraspanin</fullName>
    </recommendedName>
</protein>
<dbReference type="AlphaFoldDB" id="A0A024U6B3"/>
<evidence type="ECO:0008006" key="3">
    <source>
        <dbReference type="Google" id="ProtNLM"/>
    </source>
</evidence>
<feature type="transmembrane region" description="Helical" evidence="1">
    <location>
        <begin position="52"/>
        <end position="70"/>
    </location>
</feature>
<dbReference type="RefSeq" id="XP_008869789.1">
    <property type="nucleotide sequence ID" value="XM_008871567.1"/>
</dbReference>
<dbReference type="EMBL" id="KI913962">
    <property type="protein sequence ID" value="ETW01941.1"/>
    <property type="molecule type" value="Genomic_DNA"/>
</dbReference>
<feature type="transmembrane region" description="Helical" evidence="1">
    <location>
        <begin position="77"/>
        <end position="104"/>
    </location>
</feature>
<feature type="transmembrane region" description="Helical" evidence="1">
    <location>
        <begin position="12"/>
        <end position="32"/>
    </location>
</feature>
<keyword evidence="1" id="KW-1133">Transmembrane helix</keyword>
<keyword evidence="1" id="KW-0812">Transmembrane</keyword>
<evidence type="ECO:0000256" key="1">
    <source>
        <dbReference type="SAM" id="Phobius"/>
    </source>
</evidence>
<organism evidence="2">
    <name type="scientific">Aphanomyces invadans</name>
    <dbReference type="NCBI Taxonomy" id="157072"/>
    <lineage>
        <taxon>Eukaryota</taxon>
        <taxon>Sar</taxon>
        <taxon>Stramenopiles</taxon>
        <taxon>Oomycota</taxon>
        <taxon>Saprolegniomycetes</taxon>
        <taxon>Saprolegniales</taxon>
        <taxon>Verrucalvaceae</taxon>
        <taxon>Aphanomyces</taxon>
    </lineage>
</organism>
<gene>
    <name evidence="2" type="ORF">H310_06478</name>
</gene>
<dbReference type="VEuPathDB" id="FungiDB:H310_06478"/>